<comment type="cofactor">
    <cofactor evidence="1">
        <name>Fe cation</name>
        <dbReference type="ChEBI" id="CHEBI:24875"/>
    </cofactor>
</comment>
<keyword evidence="3" id="KW-0479">Metal-binding</keyword>
<dbReference type="SUPFAM" id="SSF50022">
    <property type="entry name" value="ISP domain"/>
    <property type="match status" value="1"/>
</dbReference>
<dbReference type="Pfam" id="PF00848">
    <property type="entry name" value="Ring_hydroxyl_A"/>
    <property type="match status" value="1"/>
</dbReference>
<keyword evidence="2" id="KW-0001">2Fe-2S</keyword>
<evidence type="ECO:0000256" key="6">
    <source>
        <dbReference type="ARBA" id="ARBA00023014"/>
    </source>
</evidence>
<evidence type="ECO:0000313" key="8">
    <source>
        <dbReference type="EMBL" id="SVC68681.1"/>
    </source>
</evidence>
<evidence type="ECO:0000256" key="5">
    <source>
        <dbReference type="ARBA" id="ARBA00023004"/>
    </source>
</evidence>
<dbReference type="Pfam" id="PF00355">
    <property type="entry name" value="Rieske"/>
    <property type="match status" value="1"/>
</dbReference>
<accession>A0A382P9Y8</accession>
<dbReference type="CDD" id="cd03469">
    <property type="entry name" value="Rieske_RO_Alpha_N"/>
    <property type="match status" value="1"/>
</dbReference>
<dbReference type="Gene3D" id="3.90.380.10">
    <property type="entry name" value="Naphthalene 1,2-dioxygenase Alpha Subunit, Chain A, domain 1"/>
    <property type="match status" value="1"/>
</dbReference>
<evidence type="ECO:0000256" key="4">
    <source>
        <dbReference type="ARBA" id="ARBA00023002"/>
    </source>
</evidence>
<dbReference type="Gene3D" id="2.102.10.10">
    <property type="entry name" value="Rieske [2Fe-2S] iron-sulphur domain"/>
    <property type="match status" value="1"/>
</dbReference>
<keyword evidence="6" id="KW-0411">Iron-sulfur</keyword>
<sequence length="257" mass="28685">MVNVAEMMLSWSSERASPAHGLPAAAYTDDAFWKIECETMFTQNWVCAGFAHELVEPGDVMPVTVAGKPVLLLKNQKGEIAAFHNVCRHRCLKLLDEPVNVGTRIRCPYHAWAYDLDGTLRSSPHFDGFRRHRPDGFDPADHGLQPVRTAVWHDWIFVNLDGNAPSFEDYAAPLINRFADIDFGKVQPVATLDFGEIAANWKFIMENFIEPYHVPIVHHTTTDQPLRDHYTIVDGVCLGSAVDLSEENADATGSLAV</sequence>
<evidence type="ECO:0000256" key="1">
    <source>
        <dbReference type="ARBA" id="ARBA00001962"/>
    </source>
</evidence>
<feature type="non-terminal residue" evidence="8">
    <location>
        <position position="257"/>
    </location>
</feature>
<evidence type="ECO:0000256" key="2">
    <source>
        <dbReference type="ARBA" id="ARBA00022714"/>
    </source>
</evidence>
<dbReference type="InterPro" id="IPR017941">
    <property type="entry name" value="Rieske_2Fe-2S"/>
</dbReference>
<dbReference type="EMBL" id="UINC01105047">
    <property type="protein sequence ID" value="SVC68681.1"/>
    <property type="molecule type" value="Genomic_DNA"/>
</dbReference>
<dbReference type="PROSITE" id="PS51296">
    <property type="entry name" value="RIESKE"/>
    <property type="match status" value="1"/>
</dbReference>
<feature type="domain" description="Rieske" evidence="7">
    <location>
        <begin position="45"/>
        <end position="158"/>
    </location>
</feature>
<protein>
    <recommendedName>
        <fullName evidence="7">Rieske domain-containing protein</fullName>
    </recommendedName>
</protein>
<dbReference type="PANTHER" id="PTHR43756:SF5">
    <property type="entry name" value="CHOLINE MONOOXYGENASE, CHLOROPLASTIC"/>
    <property type="match status" value="1"/>
</dbReference>
<dbReference type="PANTHER" id="PTHR43756">
    <property type="entry name" value="CHOLINE MONOOXYGENASE, CHLOROPLASTIC"/>
    <property type="match status" value="1"/>
</dbReference>
<keyword evidence="4" id="KW-0560">Oxidoreductase</keyword>
<organism evidence="8">
    <name type="scientific">marine metagenome</name>
    <dbReference type="NCBI Taxonomy" id="408172"/>
    <lineage>
        <taxon>unclassified sequences</taxon>
        <taxon>metagenomes</taxon>
        <taxon>ecological metagenomes</taxon>
    </lineage>
</organism>
<dbReference type="GO" id="GO:0051537">
    <property type="term" value="F:2 iron, 2 sulfur cluster binding"/>
    <property type="evidence" value="ECO:0007669"/>
    <property type="project" value="UniProtKB-KW"/>
</dbReference>
<proteinExistence type="predicted"/>
<gene>
    <name evidence="8" type="ORF">METZ01_LOCUS321535</name>
</gene>
<name>A0A382P9Y8_9ZZZZ</name>
<dbReference type="GO" id="GO:0005506">
    <property type="term" value="F:iron ion binding"/>
    <property type="evidence" value="ECO:0007669"/>
    <property type="project" value="InterPro"/>
</dbReference>
<evidence type="ECO:0000256" key="3">
    <source>
        <dbReference type="ARBA" id="ARBA00022723"/>
    </source>
</evidence>
<dbReference type="InterPro" id="IPR036922">
    <property type="entry name" value="Rieske_2Fe-2S_sf"/>
</dbReference>
<keyword evidence="5" id="KW-0408">Iron</keyword>
<dbReference type="InterPro" id="IPR015879">
    <property type="entry name" value="Ring_hydroxy_dOase_asu_C_dom"/>
</dbReference>
<dbReference type="SUPFAM" id="SSF55961">
    <property type="entry name" value="Bet v1-like"/>
    <property type="match status" value="1"/>
</dbReference>
<dbReference type="AlphaFoldDB" id="A0A382P9Y8"/>
<reference evidence="8" key="1">
    <citation type="submission" date="2018-05" db="EMBL/GenBank/DDBJ databases">
        <authorList>
            <person name="Lanie J.A."/>
            <person name="Ng W.-L."/>
            <person name="Kazmierczak K.M."/>
            <person name="Andrzejewski T.M."/>
            <person name="Davidsen T.M."/>
            <person name="Wayne K.J."/>
            <person name="Tettelin H."/>
            <person name="Glass J.I."/>
            <person name="Rusch D."/>
            <person name="Podicherti R."/>
            <person name="Tsui H.-C.T."/>
            <person name="Winkler M.E."/>
        </authorList>
    </citation>
    <scope>NUCLEOTIDE SEQUENCE</scope>
</reference>
<dbReference type="InterPro" id="IPR001663">
    <property type="entry name" value="Rng_hydr_dOase-A"/>
</dbReference>
<dbReference type="GO" id="GO:0016491">
    <property type="term" value="F:oxidoreductase activity"/>
    <property type="evidence" value="ECO:0007669"/>
    <property type="project" value="UniProtKB-KW"/>
</dbReference>
<dbReference type="PRINTS" id="PR00090">
    <property type="entry name" value="RNGDIOXGNASE"/>
</dbReference>
<evidence type="ECO:0000259" key="7">
    <source>
        <dbReference type="PROSITE" id="PS51296"/>
    </source>
</evidence>